<dbReference type="EMBL" id="JAOZYB010000001">
    <property type="protein sequence ID" value="MEB3958880.1"/>
    <property type="molecule type" value="Genomic_DNA"/>
</dbReference>
<name>A0ABU6C500_9ACTN</name>
<feature type="domain" description="ANTAR" evidence="1">
    <location>
        <begin position="146"/>
        <end position="222"/>
    </location>
</feature>
<proteinExistence type="predicted"/>
<gene>
    <name evidence="2" type="ORF">OKJ48_01195</name>
</gene>
<sequence length="228" mass="24459">MSSSGGVTVQELLDGMDTAASEEQRRMWAVNCAHALGLDGVAVSVQGELLWFSDQTSARLEDVQAVLGQGPGLLFPAGEGVREVPDVDRLMMRFWPQFVPEAQELGVAAVFVWPVRIGAVQTGTLTGYRRTEGALSEQQRAEGWLVADTLAAHMLSRWPDSPAAQDGPGHAGAVDLHRAEVHQATGVLSGKLDISLPEALVRLRAEAYSTGRTLMATAHIILERELPA</sequence>
<dbReference type="SMART" id="SM01012">
    <property type="entry name" value="ANTAR"/>
    <property type="match status" value="1"/>
</dbReference>
<evidence type="ECO:0000259" key="1">
    <source>
        <dbReference type="SMART" id="SM01012"/>
    </source>
</evidence>
<keyword evidence="3" id="KW-1185">Reference proteome</keyword>
<organism evidence="2 3">
    <name type="scientific">Streptomyces kunmingensis</name>
    <dbReference type="NCBI Taxonomy" id="68225"/>
    <lineage>
        <taxon>Bacteria</taxon>
        <taxon>Bacillati</taxon>
        <taxon>Actinomycetota</taxon>
        <taxon>Actinomycetes</taxon>
        <taxon>Kitasatosporales</taxon>
        <taxon>Streptomycetaceae</taxon>
        <taxon>Streptomyces</taxon>
    </lineage>
</organism>
<protein>
    <submittedName>
        <fullName evidence="2">ANTAR domain-containing protein</fullName>
    </submittedName>
</protein>
<comment type="caution">
    <text evidence="2">The sequence shown here is derived from an EMBL/GenBank/DDBJ whole genome shotgun (WGS) entry which is preliminary data.</text>
</comment>
<dbReference type="RefSeq" id="WP_324765859.1">
    <property type="nucleotide sequence ID" value="NZ_BAAATS010000022.1"/>
</dbReference>
<evidence type="ECO:0000313" key="3">
    <source>
        <dbReference type="Proteomes" id="UP001352223"/>
    </source>
</evidence>
<accession>A0ABU6C500</accession>
<evidence type="ECO:0000313" key="2">
    <source>
        <dbReference type="EMBL" id="MEB3958880.1"/>
    </source>
</evidence>
<reference evidence="2 3" key="1">
    <citation type="submission" date="2022-10" db="EMBL/GenBank/DDBJ databases">
        <authorList>
            <person name="Xie J."/>
            <person name="Shen N."/>
        </authorList>
    </citation>
    <scope>NUCLEOTIDE SEQUENCE [LARGE SCALE GENOMIC DNA]</scope>
    <source>
        <strain evidence="2 3">DSM 41681</strain>
    </source>
</reference>
<dbReference type="Proteomes" id="UP001352223">
    <property type="component" value="Unassembled WGS sequence"/>
</dbReference>
<dbReference type="InterPro" id="IPR005561">
    <property type="entry name" value="ANTAR"/>
</dbReference>